<name>A0A1W6JKK1_9CAUD</name>
<organism evidence="1 2">
    <name type="scientific">Lactococcus phage AM4</name>
    <dbReference type="NCBI Taxonomy" id="1965472"/>
    <lineage>
        <taxon>Viruses</taxon>
        <taxon>Duplodnaviria</taxon>
        <taxon>Heunggongvirae</taxon>
        <taxon>Uroviricota</taxon>
        <taxon>Caudoviricetes</taxon>
        <taxon>Audreyjarvisvirus</taxon>
        <taxon>Audreyjarvisvirus AM4</taxon>
    </lineage>
</organism>
<sequence>MNKAIESQLKRIEPISKLKIFTGDTKVYDTIPKYNDQIKEVDVYTQEQMIEFAKFVSGYTAEYVSYEMEEACWEMEGPMLGISYSAEDAIEELFEDNDDEKESVDSVPKLTLEDFL</sequence>
<keyword evidence="2" id="KW-1185">Reference proteome</keyword>
<evidence type="ECO:0000313" key="1">
    <source>
        <dbReference type="EMBL" id="ARM66766.1"/>
    </source>
</evidence>
<dbReference type="Proteomes" id="UP000223361">
    <property type="component" value="Segment"/>
</dbReference>
<reference evidence="1 2" key="1">
    <citation type="journal article" date="2017" name="Viruses">
        <title>Phage Biodiversity in Artisanal Cheese Wheys Reflects the Complexity of the Fermentation Process.</title>
        <authorList>
            <person name="Mahony J."/>
            <person name="Moscarelli A."/>
            <person name="Kelleher P."/>
            <person name="Lugli G.A."/>
            <person name="Ventura M."/>
            <person name="Settanni L."/>
            <person name="van Sinderen D."/>
        </authorList>
    </citation>
    <scope>NUCLEOTIDE SEQUENCE [LARGE SCALE GENOMIC DNA]</scope>
</reference>
<protein>
    <submittedName>
        <fullName evidence="1">Uncharacterized protein</fullName>
    </submittedName>
</protein>
<accession>A0A1W6JKK1</accession>
<evidence type="ECO:0000313" key="2">
    <source>
        <dbReference type="Proteomes" id="UP000223361"/>
    </source>
</evidence>
<dbReference type="EMBL" id="KY554771">
    <property type="protein sequence ID" value="ARM66766.1"/>
    <property type="molecule type" value="Genomic_DNA"/>
</dbReference>
<gene>
    <name evidence="1" type="ORF">AM4_107</name>
</gene>
<proteinExistence type="predicted"/>